<dbReference type="InterPro" id="IPR036691">
    <property type="entry name" value="Endo/exonu/phosph_ase_sf"/>
</dbReference>
<dbReference type="PANTHER" id="PTHR14859:SF15">
    <property type="entry name" value="ENDONUCLEASE_EXONUCLEASE_PHOSPHATASE DOMAIN-CONTAINING PROTEIN"/>
    <property type="match status" value="1"/>
</dbReference>
<protein>
    <recommendedName>
        <fullName evidence="2">Endonuclease/exonuclease/phosphatase domain-containing protein</fullName>
    </recommendedName>
</protein>
<feature type="chain" id="PRO_5012573961" description="Endonuclease/exonuclease/phosphatase domain-containing protein" evidence="1">
    <location>
        <begin position="23"/>
        <end position="260"/>
    </location>
</feature>
<keyword evidence="1" id="KW-0732">Signal</keyword>
<dbReference type="RefSeq" id="WP_143773949.1">
    <property type="nucleotide sequence ID" value="NZ_LVYD01000002.1"/>
</dbReference>
<dbReference type="Pfam" id="PF03372">
    <property type="entry name" value="Exo_endo_phos"/>
    <property type="match status" value="1"/>
</dbReference>
<dbReference type="InterPro" id="IPR005135">
    <property type="entry name" value="Endo/exonuclease/phosphatase"/>
</dbReference>
<reference evidence="3 4" key="1">
    <citation type="submission" date="2016-03" db="EMBL/GenBank/DDBJ databases">
        <title>Niastella vici sp. nov., isolated from farmland soil.</title>
        <authorList>
            <person name="Chen L."/>
            <person name="Wang D."/>
            <person name="Yang S."/>
            <person name="Wang G."/>
        </authorList>
    </citation>
    <scope>NUCLEOTIDE SEQUENCE [LARGE SCALE GENOMIC DNA]</scope>
    <source>
        <strain evidence="3 4">DJ57</strain>
    </source>
</reference>
<dbReference type="GO" id="GO:0006506">
    <property type="term" value="P:GPI anchor biosynthetic process"/>
    <property type="evidence" value="ECO:0007669"/>
    <property type="project" value="TreeGrafter"/>
</dbReference>
<dbReference type="GO" id="GO:0003824">
    <property type="term" value="F:catalytic activity"/>
    <property type="evidence" value="ECO:0007669"/>
    <property type="project" value="InterPro"/>
</dbReference>
<dbReference type="AlphaFoldDB" id="A0A1V9G7C1"/>
<dbReference type="PANTHER" id="PTHR14859">
    <property type="entry name" value="CALCOFLUOR WHITE HYPERSENSITIVE PROTEIN PRECURSOR"/>
    <property type="match status" value="1"/>
</dbReference>
<sequence length="260" mass="29097">MKRYSVMILLLISMAFPLHYSAAGQRAGFNDREITILTYNVRNCRGMDNVVNYQRVANVINKTGANIVALQELDSATSRSKGVGVLNELAKLTGMVPTYRASIDYQGGKYGIGILTRQKPLKVEGMPLPGREEQRSVVVVEMKNYVLACTHFSLTEADRLQSVELIDKLTEKFKKPVFLAGDLNAEPASPVIKAFSQNWEILNDTTRFTIPADKPTSCIDYIMARKRTGQVFKVVQTVVENEPVASDHLPVWVRLKMKSK</sequence>
<feature type="domain" description="Endonuclease/exonuclease/phosphatase" evidence="2">
    <location>
        <begin position="37"/>
        <end position="248"/>
    </location>
</feature>
<dbReference type="SUPFAM" id="SSF56219">
    <property type="entry name" value="DNase I-like"/>
    <property type="match status" value="1"/>
</dbReference>
<evidence type="ECO:0000256" key="1">
    <source>
        <dbReference type="SAM" id="SignalP"/>
    </source>
</evidence>
<feature type="signal peptide" evidence="1">
    <location>
        <begin position="1"/>
        <end position="22"/>
    </location>
</feature>
<name>A0A1V9G7C1_9BACT</name>
<dbReference type="Gene3D" id="3.60.10.10">
    <property type="entry name" value="Endonuclease/exonuclease/phosphatase"/>
    <property type="match status" value="1"/>
</dbReference>
<keyword evidence="4" id="KW-1185">Reference proteome</keyword>
<dbReference type="GO" id="GO:0016020">
    <property type="term" value="C:membrane"/>
    <property type="evidence" value="ECO:0007669"/>
    <property type="project" value="GOC"/>
</dbReference>
<dbReference type="STRING" id="1703345.A3860_13800"/>
<organism evidence="3 4">
    <name type="scientific">Niastella vici</name>
    <dbReference type="NCBI Taxonomy" id="1703345"/>
    <lineage>
        <taxon>Bacteria</taxon>
        <taxon>Pseudomonadati</taxon>
        <taxon>Bacteroidota</taxon>
        <taxon>Chitinophagia</taxon>
        <taxon>Chitinophagales</taxon>
        <taxon>Chitinophagaceae</taxon>
        <taxon>Niastella</taxon>
    </lineage>
</organism>
<evidence type="ECO:0000259" key="2">
    <source>
        <dbReference type="Pfam" id="PF03372"/>
    </source>
</evidence>
<comment type="caution">
    <text evidence="3">The sequence shown here is derived from an EMBL/GenBank/DDBJ whole genome shotgun (WGS) entry which is preliminary data.</text>
</comment>
<gene>
    <name evidence="3" type="ORF">A3860_13800</name>
</gene>
<proteinExistence type="predicted"/>
<dbReference type="Proteomes" id="UP000192796">
    <property type="component" value="Unassembled WGS sequence"/>
</dbReference>
<accession>A0A1V9G7C1</accession>
<dbReference type="OrthoDB" id="5447300at2"/>
<evidence type="ECO:0000313" key="3">
    <source>
        <dbReference type="EMBL" id="OQP66549.1"/>
    </source>
</evidence>
<evidence type="ECO:0000313" key="4">
    <source>
        <dbReference type="Proteomes" id="UP000192796"/>
    </source>
</evidence>
<dbReference type="EMBL" id="LVYD01000002">
    <property type="protein sequence ID" value="OQP66549.1"/>
    <property type="molecule type" value="Genomic_DNA"/>
</dbReference>
<dbReference type="InterPro" id="IPR051916">
    <property type="entry name" value="GPI-anchor_lipid_remodeler"/>
</dbReference>